<dbReference type="InterPro" id="IPR036388">
    <property type="entry name" value="WH-like_DNA-bd_sf"/>
</dbReference>
<keyword evidence="3" id="KW-0238">DNA-binding</keyword>
<dbReference type="Pfam" id="PF03466">
    <property type="entry name" value="LysR_substrate"/>
    <property type="match status" value="1"/>
</dbReference>
<dbReference type="OrthoDB" id="8442847at2"/>
<dbReference type="InterPro" id="IPR005119">
    <property type="entry name" value="LysR_subst-bd"/>
</dbReference>
<dbReference type="InterPro" id="IPR000847">
    <property type="entry name" value="LysR_HTH_N"/>
</dbReference>
<dbReference type="PRINTS" id="PR00039">
    <property type="entry name" value="HTHLYSR"/>
</dbReference>
<evidence type="ECO:0000313" key="7">
    <source>
        <dbReference type="Proteomes" id="UP000294547"/>
    </source>
</evidence>
<dbReference type="GO" id="GO:0003677">
    <property type="term" value="F:DNA binding"/>
    <property type="evidence" value="ECO:0007669"/>
    <property type="project" value="UniProtKB-KW"/>
</dbReference>
<reference evidence="6 7" key="1">
    <citation type="submission" date="2019-03" db="EMBL/GenBank/DDBJ databases">
        <title>Genomic Encyclopedia of Type Strains, Phase IV (KMG-IV): sequencing the most valuable type-strain genomes for metagenomic binning, comparative biology and taxonomic classification.</title>
        <authorList>
            <person name="Goeker M."/>
        </authorList>
    </citation>
    <scope>NUCLEOTIDE SEQUENCE [LARGE SCALE GENOMIC DNA]</scope>
    <source>
        <strain evidence="6 7">DSM 102969</strain>
    </source>
</reference>
<gene>
    <name evidence="6" type="ORF">EDD54_2680</name>
</gene>
<dbReference type="InterPro" id="IPR036390">
    <property type="entry name" value="WH_DNA-bd_sf"/>
</dbReference>
<dbReference type="Gene3D" id="1.10.10.10">
    <property type="entry name" value="Winged helix-like DNA-binding domain superfamily/Winged helix DNA-binding domain"/>
    <property type="match status" value="1"/>
</dbReference>
<keyword evidence="7" id="KW-1185">Reference proteome</keyword>
<accession>A0A4R6REB2</accession>
<keyword evidence="2" id="KW-0805">Transcription regulation</keyword>
<feature type="domain" description="HTH lysR-type" evidence="5">
    <location>
        <begin position="15"/>
        <end position="72"/>
    </location>
</feature>
<dbReference type="PROSITE" id="PS50931">
    <property type="entry name" value="HTH_LYSR"/>
    <property type="match status" value="1"/>
</dbReference>
<dbReference type="Pfam" id="PF00126">
    <property type="entry name" value="HTH_1"/>
    <property type="match status" value="1"/>
</dbReference>
<dbReference type="AlphaFoldDB" id="A0A4R6REB2"/>
<evidence type="ECO:0000256" key="1">
    <source>
        <dbReference type="ARBA" id="ARBA00009437"/>
    </source>
</evidence>
<name>A0A4R6REB2_9HYPH</name>
<proteinExistence type="inferred from homology"/>
<dbReference type="EMBL" id="SNXY01000008">
    <property type="protein sequence ID" value="TDP84077.1"/>
    <property type="molecule type" value="Genomic_DNA"/>
</dbReference>
<sequence>MAGSDLPRGDAPVSLDIDLLRSFVAVADTQSFTVAGLQVGATQSAVSVRLKKLEERLGRVLFERTPRSVELTPAGRSFLPDARRILAAHDDALRRAIVGEAPVSLAIGVAEHAGGLTLAPALARVRGLMPRLKIEVQLGLSDVLLAAFDAGRLDAVVIRRAPGGERGRTLYRDDLCFCAAPDLDWRPGEPVPLVGVESPCNTRLTVVRALDGAGIPWTEVFVSRGVAAVQAAAAAGLGIACLGRRFRPAGTVILGRESGLPALPSSEVVLLESARDPAARMAVAGIADALVAAVAEEAVGA</sequence>
<dbReference type="FunFam" id="1.10.10.10:FF:000001">
    <property type="entry name" value="LysR family transcriptional regulator"/>
    <property type="match status" value="1"/>
</dbReference>
<dbReference type="SUPFAM" id="SSF46785">
    <property type="entry name" value="Winged helix' DNA-binding domain"/>
    <property type="match status" value="1"/>
</dbReference>
<comment type="caution">
    <text evidence="6">The sequence shown here is derived from an EMBL/GenBank/DDBJ whole genome shotgun (WGS) entry which is preliminary data.</text>
</comment>
<evidence type="ECO:0000256" key="2">
    <source>
        <dbReference type="ARBA" id="ARBA00023015"/>
    </source>
</evidence>
<dbReference type="PANTHER" id="PTHR30579">
    <property type="entry name" value="TRANSCRIPTIONAL REGULATOR"/>
    <property type="match status" value="1"/>
</dbReference>
<organism evidence="6 7">
    <name type="scientific">Oharaeibacter diazotrophicus</name>
    <dbReference type="NCBI Taxonomy" id="1920512"/>
    <lineage>
        <taxon>Bacteria</taxon>
        <taxon>Pseudomonadati</taxon>
        <taxon>Pseudomonadota</taxon>
        <taxon>Alphaproteobacteria</taxon>
        <taxon>Hyphomicrobiales</taxon>
        <taxon>Pleomorphomonadaceae</taxon>
        <taxon>Oharaeibacter</taxon>
    </lineage>
</organism>
<evidence type="ECO:0000256" key="3">
    <source>
        <dbReference type="ARBA" id="ARBA00023125"/>
    </source>
</evidence>
<dbReference type="Proteomes" id="UP000294547">
    <property type="component" value="Unassembled WGS sequence"/>
</dbReference>
<comment type="similarity">
    <text evidence="1">Belongs to the LysR transcriptional regulatory family.</text>
</comment>
<dbReference type="Gene3D" id="3.40.190.10">
    <property type="entry name" value="Periplasmic binding protein-like II"/>
    <property type="match status" value="2"/>
</dbReference>
<keyword evidence="4" id="KW-0804">Transcription</keyword>
<dbReference type="InterPro" id="IPR050176">
    <property type="entry name" value="LTTR"/>
</dbReference>
<dbReference type="SUPFAM" id="SSF53850">
    <property type="entry name" value="Periplasmic binding protein-like II"/>
    <property type="match status" value="1"/>
</dbReference>
<dbReference type="GO" id="GO:0003700">
    <property type="term" value="F:DNA-binding transcription factor activity"/>
    <property type="evidence" value="ECO:0007669"/>
    <property type="project" value="InterPro"/>
</dbReference>
<evidence type="ECO:0000259" key="5">
    <source>
        <dbReference type="PROSITE" id="PS50931"/>
    </source>
</evidence>
<protein>
    <submittedName>
        <fullName evidence="6">LysR family transcriptional regulator</fullName>
    </submittedName>
</protein>
<evidence type="ECO:0000256" key="4">
    <source>
        <dbReference type="ARBA" id="ARBA00023163"/>
    </source>
</evidence>
<dbReference type="PANTHER" id="PTHR30579:SF7">
    <property type="entry name" value="HTH-TYPE TRANSCRIPTIONAL REGULATOR LRHA-RELATED"/>
    <property type="match status" value="1"/>
</dbReference>
<evidence type="ECO:0000313" key="6">
    <source>
        <dbReference type="EMBL" id="TDP84077.1"/>
    </source>
</evidence>